<evidence type="ECO:0000313" key="3">
    <source>
        <dbReference type="EMBL" id="KAL1590742.1"/>
    </source>
</evidence>
<sequence>MADQVQGATKGTQDKIQSATTGILGSIEGWGNWITAKAKAMLDRVFPPETRAAFLAKLQAFMLANPKLSTFLGMNLAITGVPLFLFILFSLTVFIFALVVGLLVGLLGAVAFTLFAVGLALTIVLPTIFFTTMGATFLFLWGLGGYYILKWANSEGGGEATGQEGGGASIGDRLNSLTGGRLTGFMDSARNEESKKSIYGWGDANTPAKAEEKPQPAQKNNSKPQASEGQKTK</sequence>
<dbReference type="GeneID" id="96002155"/>
<feature type="region of interest" description="Disordered" evidence="1">
    <location>
        <begin position="196"/>
        <end position="233"/>
    </location>
</feature>
<dbReference type="Pfam" id="PF16015">
    <property type="entry name" value="Promethin"/>
    <property type="match status" value="1"/>
</dbReference>
<feature type="transmembrane region" description="Helical" evidence="2">
    <location>
        <begin position="68"/>
        <end position="89"/>
    </location>
</feature>
<dbReference type="AlphaFoldDB" id="A0AB34L0K9"/>
<evidence type="ECO:0000256" key="1">
    <source>
        <dbReference type="SAM" id="MobiDB-lite"/>
    </source>
</evidence>
<reference evidence="3 4" key="1">
    <citation type="journal article" date="2020" name="Microbiol. Resour. Announc.">
        <title>Draft Genome Sequence of a Cladosporium Species Isolated from the Mesophotic Ascidian Didemnum maculosum.</title>
        <authorList>
            <person name="Gioti A."/>
            <person name="Siaperas R."/>
            <person name="Nikolaivits E."/>
            <person name="Le Goff G."/>
            <person name="Ouazzani J."/>
            <person name="Kotoulas G."/>
            <person name="Topakas E."/>
        </authorList>
    </citation>
    <scope>NUCLEOTIDE SEQUENCE [LARGE SCALE GENOMIC DNA]</scope>
    <source>
        <strain evidence="3 4">TM138-S3</strain>
    </source>
</reference>
<keyword evidence="2" id="KW-0472">Membrane</keyword>
<keyword evidence="2" id="KW-0812">Transmembrane</keyword>
<name>A0AB34L0K9_9PEZI</name>
<keyword evidence="4" id="KW-1185">Reference proteome</keyword>
<comment type="caution">
    <text evidence="3">The sequence shown here is derived from an EMBL/GenBank/DDBJ whole genome shotgun (WGS) entry which is preliminary data.</text>
</comment>
<evidence type="ECO:0000313" key="4">
    <source>
        <dbReference type="Proteomes" id="UP000803884"/>
    </source>
</evidence>
<protein>
    <submittedName>
        <fullName evidence="3">Uncharacterized protein</fullName>
    </submittedName>
</protein>
<feature type="transmembrane region" description="Helical" evidence="2">
    <location>
        <begin position="127"/>
        <end position="149"/>
    </location>
</feature>
<feature type="compositionally biased region" description="Polar residues" evidence="1">
    <location>
        <begin position="217"/>
        <end position="233"/>
    </location>
</feature>
<evidence type="ECO:0000256" key="2">
    <source>
        <dbReference type="SAM" id="Phobius"/>
    </source>
</evidence>
<dbReference type="RefSeq" id="XP_069233847.1">
    <property type="nucleotide sequence ID" value="XM_069369317.1"/>
</dbReference>
<organism evidence="3 4">
    <name type="scientific">Cladosporium halotolerans</name>
    <dbReference type="NCBI Taxonomy" id="1052096"/>
    <lineage>
        <taxon>Eukaryota</taxon>
        <taxon>Fungi</taxon>
        <taxon>Dikarya</taxon>
        <taxon>Ascomycota</taxon>
        <taxon>Pezizomycotina</taxon>
        <taxon>Dothideomycetes</taxon>
        <taxon>Dothideomycetidae</taxon>
        <taxon>Cladosporiales</taxon>
        <taxon>Cladosporiaceae</taxon>
        <taxon>Cladosporium</taxon>
    </lineage>
</organism>
<dbReference type="Proteomes" id="UP000803884">
    <property type="component" value="Unassembled WGS sequence"/>
</dbReference>
<keyword evidence="2" id="KW-1133">Transmembrane helix</keyword>
<proteinExistence type="predicted"/>
<accession>A0AB34L0K9</accession>
<gene>
    <name evidence="3" type="ORF">WHR41_00711</name>
</gene>
<feature type="transmembrane region" description="Helical" evidence="2">
    <location>
        <begin position="96"/>
        <end position="121"/>
    </location>
</feature>
<dbReference type="EMBL" id="JAAQHG020000002">
    <property type="protein sequence ID" value="KAL1590742.1"/>
    <property type="molecule type" value="Genomic_DNA"/>
</dbReference>